<feature type="transmembrane region" description="Helical" evidence="1">
    <location>
        <begin position="168"/>
        <end position="194"/>
    </location>
</feature>
<gene>
    <name evidence="2" type="ORF">KQI42_15105</name>
</gene>
<keyword evidence="1" id="KW-0472">Membrane</keyword>
<feature type="transmembrane region" description="Helical" evidence="1">
    <location>
        <begin position="282"/>
        <end position="307"/>
    </location>
</feature>
<feature type="transmembrane region" description="Helical" evidence="1">
    <location>
        <begin position="105"/>
        <end position="130"/>
    </location>
</feature>
<name>A0ABS6E8X1_9FIRM</name>
<feature type="transmembrane region" description="Helical" evidence="1">
    <location>
        <begin position="215"/>
        <end position="235"/>
    </location>
</feature>
<feature type="transmembrane region" description="Helical" evidence="1">
    <location>
        <begin position="51"/>
        <end position="70"/>
    </location>
</feature>
<keyword evidence="1" id="KW-1133">Transmembrane helix</keyword>
<sequence length="315" mass="35617">MNNKDTMLKVVFESLVVISIMAIYITFGVHYLPLLIFLFPVPFVVLGVKNGLSYNIISMALTSLIVGLLVDKMSSIFLFIAFAPLSIVLSYGIKKRRRPLEIMSISTATFLVALLLMIGLIGDLSGINFVNQLEQSFMQMLNTQLDMLKDMGLTSYEILKTKDLLENAYNYIILIIPTMLVIFSLVTSYLNYLLSAMGLRKIGYGVVTTPKFSKFKLPNNIIPGIAVMFLGTFLIKKLQLFYYETVFVNIVVLVGFMFFIQGLSVLDFLLIKSKMFPVLRVLLLLFTIVVMPLGWIITLIGFLDVIFDIRKFKKA</sequence>
<reference evidence="2 3" key="1">
    <citation type="submission" date="2021-06" db="EMBL/GenBank/DDBJ databases">
        <authorList>
            <person name="Sun Q."/>
            <person name="Li D."/>
        </authorList>
    </citation>
    <scope>NUCLEOTIDE SEQUENCE [LARGE SCALE GENOMIC DNA]</scope>
    <source>
        <strain evidence="2 3">MSJ-40</strain>
    </source>
</reference>
<dbReference type="RefSeq" id="WP_216521059.1">
    <property type="nucleotide sequence ID" value="NZ_JAHLPM010000014.1"/>
</dbReference>
<comment type="caution">
    <text evidence="2">The sequence shown here is derived from an EMBL/GenBank/DDBJ whole genome shotgun (WGS) entry which is preliminary data.</text>
</comment>
<keyword evidence="1" id="KW-0812">Transmembrane</keyword>
<evidence type="ECO:0000256" key="1">
    <source>
        <dbReference type="SAM" id="Phobius"/>
    </source>
</evidence>
<dbReference type="InterPro" id="IPR018710">
    <property type="entry name" value="DUF2232"/>
</dbReference>
<evidence type="ECO:0000313" key="2">
    <source>
        <dbReference type="EMBL" id="MBU5439351.1"/>
    </source>
</evidence>
<dbReference type="PANTHER" id="PTHR41324:SF1">
    <property type="entry name" value="DUF2232 DOMAIN-CONTAINING PROTEIN"/>
    <property type="match status" value="1"/>
</dbReference>
<keyword evidence="3" id="KW-1185">Reference proteome</keyword>
<dbReference type="PANTHER" id="PTHR41324">
    <property type="entry name" value="MEMBRANE PROTEIN-RELATED"/>
    <property type="match status" value="1"/>
</dbReference>
<organism evidence="2 3">
    <name type="scientific">Tissierella simiarum</name>
    <dbReference type="NCBI Taxonomy" id="2841534"/>
    <lineage>
        <taxon>Bacteria</taxon>
        <taxon>Bacillati</taxon>
        <taxon>Bacillota</taxon>
        <taxon>Tissierellia</taxon>
        <taxon>Tissierellales</taxon>
        <taxon>Tissierellaceae</taxon>
        <taxon>Tissierella</taxon>
    </lineage>
</organism>
<dbReference type="Proteomes" id="UP000749471">
    <property type="component" value="Unassembled WGS sequence"/>
</dbReference>
<dbReference type="EMBL" id="JAHLPM010000014">
    <property type="protein sequence ID" value="MBU5439351.1"/>
    <property type="molecule type" value="Genomic_DNA"/>
</dbReference>
<feature type="transmembrane region" description="Helical" evidence="1">
    <location>
        <begin position="247"/>
        <end position="270"/>
    </location>
</feature>
<evidence type="ECO:0000313" key="3">
    <source>
        <dbReference type="Proteomes" id="UP000749471"/>
    </source>
</evidence>
<dbReference type="Pfam" id="PF09991">
    <property type="entry name" value="DUF2232"/>
    <property type="match status" value="1"/>
</dbReference>
<feature type="transmembrane region" description="Helical" evidence="1">
    <location>
        <begin position="15"/>
        <end position="39"/>
    </location>
</feature>
<proteinExistence type="predicted"/>
<accession>A0ABS6E8X1</accession>
<protein>
    <submittedName>
        <fullName evidence="2">YybS family protein</fullName>
    </submittedName>
</protein>
<feature type="transmembrane region" description="Helical" evidence="1">
    <location>
        <begin position="76"/>
        <end position="93"/>
    </location>
</feature>